<gene>
    <name evidence="1" type="ORF">DPMN_077735</name>
</gene>
<dbReference type="EMBL" id="JAIWYP010000015">
    <property type="protein sequence ID" value="KAH3702709.1"/>
    <property type="molecule type" value="Genomic_DNA"/>
</dbReference>
<evidence type="ECO:0000313" key="2">
    <source>
        <dbReference type="Proteomes" id="UP000828390"/>
    </source>
</evidence>
<dbReference type="AlphaFoldDB" id="A0A9D4BNK4"/>
<proteinExistence type="predicted"/>
<accession>A0A9D4BNK4</accession>
<reference evidence="1" key="2">
    <citation type="submission" date="2020-11" db="EMBL/GenBank/DDBJ databases">
        <authorList>
            <person name="McCartney M.A."/>
            <person name="Auch B."/>
            <person name="Kono T."/>
            <person name="Mallez S."/>
            <person name="Becker A."/>
            <person name="Gohl D.M."/>
            <person name="Silverstein K.A.T."/>
            <person name="Koren S."/>
            <person name="Bechman K.B."/>
            <person name="Herman A."/>
            <person name="Abrahante J.E."/>
            <person name="Garbe J."/>
        </authorList>
    </citation>
    <scope>NUCLEOTIDE SEQUENCE</scope>
    <source>
        <strain evidence="1">Duluth1</strain>
        <tissue evidence="1">Whole animal</tissue>
    </source>
</reference>
<dbReference type="Proteomes" id="UP000828390">
    <property type="component" value="Unassembled WGS sequence"/>
</dbReference>
<keyword evidence="2" id="KW-1185">Reference proteome</keyword>
<organism evidence="1 2">
    <name type="scientific">Dreissena polymorpha</name>
    <name type="common">Zebra mussel</name>
    <name type="synonym">Mytilus polymorpha</name>
    <dbReference type="NCBI Taxonomy" id="45954"/>
    <lineage>
        <taxon>Eukaryota</taxon>
        <taxon>Metazoa</taxon>
        <taxon>Spiralia</taxon>
        <taxon>Lophotrochozoa</taxon>
        <taxon>Mollusca</taxon>
        <taxon>Bivalvia</taxon>
        <taxon>Autobranchia</taxon>
        <taxon>Heteroconchia</taxon>
        <taxon>Euheterodonta</taxon>
        <taxon>Imparidentia</taxon>
        <taxon>Neoheterodontei</taxon>
        <taxon>Myida</taxon>
        <taxon>Dreissenoidea</taxon>
        <taxon>Dreissenidae</taxon>
        <taxon>Dreissena</taxon>
    </lineage>
</organism>
<protein>
    <submittedName>
        <fullName evidence="1">Uncharacterized protein</fullName>
    </submittedName>
</protein>
<reference evidence="1" key="1">
    <citation type="journal article" date="2019" name="bioRxiv">
        <title>The Genome of the Zebra Mussel, Dreissena polymorpha: A Resource for Invasive Species Research.</title>
        <authorList>
            <person name="McCartney M.A."/>
            <person name="Auch B."/>
            <person name="Kono T."/>
            <person name="Mallez S."/>
            <person name="Zhang Y."/>
            <person name="Obille A."/>
            <person name="Becker A."/>
            <person name="Abrahante J.E."/>
            <person name="Garbe J."/>
            <person name="Badalamenti J.P."/>
            <person name="Herman A."/>
            <person name="Mangelson H."/>
            <person name="Liachko I."/>
            <person name="Sullivan S."/>
            <person name="Sone E.D."/>
            <person name="Koren S."/>
            <person name="Silverstein K.A.T."/>
            <person name="Beckman K.B."/>
            <person name="Gohl D.M."/>
        </authorList>
    </citation>
    <scope>NUCLEOTIDE SEQUENCE</scope>
    <source>
        <strain evidence="1">Duluth1</strain>
        <tissue evidence="1">Whole animal</tissue>
    </source>
</reference>
<name>A0A9D4BNK4_DREPO</name>
<evidence type="ECO:0000313" key="1">
    <source>
        <dbReference type="EMBL" id="KAH3702709.1"/>
    </source>
</evidence>
<comment type="caution">
    <text evidence="1">The sequence shown here is derived from an EMBL/GenBank/DDBJ whole genome shotgun (WGS) entry which is preliminary data.</text>
</comment>
<sequence>MGYSPYHLMFGRTPLLAIDAVLGILDQRVGGASPSEYMRQLELHLANAYKYAKRCALENADKA</sequence>